<comment type="caution">
    <text evidence="1">The sequence shown here is derived from an EMBL/GenBank/DDBJ whole genome shotgun (WGS) entry which is preliminary data.</text>
</comment>
<organism evidence="1 2">
    <name type="scientific">Methylobacterium iners</name>
    <dbReference type="NCBI Taxonomy" id="418707"/>
    <lineage>
        <taxon>Bacteria</taxon>
        <taxon>Pseudomonadati</taxon>
        <taxon>Pseudomonadota</taxon>
        <taxon>Alphaproteobacteria</taxon>
        <taxon>Hyphomicrobiales</taxon>
        <taxon>Methylobacteriaceae</taxon>
        <taxon>Methylobacterium</taxon>
    </lineage>
</organism>
<evidence type="ECO:0000313" key="1">
    <source>
        <dbReference type="EMBL" id="GJD94541.1"/>
    </source>
</evidence>
<accession>A0ABQ4RVC4</accession>
<protein>
    <submittedName>
        <fullName evidence="1">Uncharacterized protein</fullName>
    </submittedName>
</protein>
<dbReference type="EMBL" id="BPQP01000025">
    <property type="protein sequence ID" value="GJD94541.1"/>
    <property type="molecule type" value="Genomic_DNA"/>
</dbReference>
<gene>
    <name evidence="1" type="ORF">OCOJLMKI_1744</name>
</gene>
<proteinExistence type="predicted"/>
<reference evidence="1" key="1">
    <citation type="journal article" date="2021" name="Front. Microbiol.">
        <title>Comprehensive Comparative Genomics and Phenotyping of Methylobacterium Species.</title>
        <authorList>
            <person name="Alessa O."/>
            <person name="Ogura Y."/>
            <person name="Fujitani Y."/>
            <person name="Takami H."/>
            <person name="Hayashi T."/>
            <person name="Sahin N."/>
            <person name="Tani A."/>
        </authorList>
    </citation>
    <scope>NUCLEOTIDE SEQUENCE</scope>
    <source>
        <strain evidence="1">DSM 19015</strain>
    </source>
</reference>
<name>A0ABQ4RVC4_9HYPH</name>
<sequence length="74" mass="8002">MAQPVIYSIIDCPDGRFAVEAVSASGSVHCRSGFLTLAEAEQSVEDLREVMAACRAPLARRDAELSGLNRQAFF</sequence>
<dbReference type="Proteomes" id="UP001055125">
    <property type="component" value="Unassembled WGS sequence"/>
</dbReference>
<keyword evidence="2" id="KW-1185">Reference proteome</keyword>
<evidence type="ECO:0000313" key="2">
    <source>
        <dbReference type="Proteomes" id="UP001055125"/>
    </source>
</evidence>
<reference evidence="1" key="2">
    <citation type="submission" date="2021-08" db="EMBL/GenBank/DDBJ databases">
        <authorList>
            <person name="Tani A."/>
            <person name="Ola A."/>
            <person name="Ogura Y."/>
            <person name="Katsura K."/>
            <person name="Hayashi T."/>
        </authorList>
    </citation>
    <scope>NUCLEOTIDE SEQUENCE</scope>
    <source>
        <strain evidence="1">DSM 19015</strain>
    </source>
</reference>